<evidence type="ECO:0000256" key="4">
    <source>
        <dbReference type="ARBA" id="ARBA00022475"/>
    </source>
</evidence>
<dbReference type="CDD" id="cd13139">
    <property type="entry name" value="MATE_like_14"/>
    <property type="match status" value="1"/>
</dbReference>
<comment type="caution">
    <text evidence="11">The sequence shown here is derived from an EMBL/GenBank/DDBJ whole genome shotgun (WGS) entry which is preliminary data.</text>
</comment>
<protein>
    <recommendedName>
        <fullName evidence="9">Multidrug-efflux transporter</fullName>
    </recommendedName>
</protein>
<dbReference type="PIRSF" id="PIRSF006603">
    <property type="entry name" value="DinF"/>
    <property type="match status" value="1"/>
</dbReference>
<dbReference type="PANTHER" id="PTHR43298:SF2">
    <property type="entry name" value="FMN_FAD EXPORTER YEEO-RELATED"/>
    <property type="match status" value="1"/>
</dbReference>
<feature type="transmembrane region" description="Helical" evidence="10">
    <location>
        <begin position="444"/>
        <end position="464"/>
    </location>
</feature>
<feature type="transmembrane region" description="Helical" evidence="10">
    <location>
        <begin position="39"/>
        <end position="65"/>
    </location>
</feature>
<keyword evidence="6 10" id="KW-1133">Transmembrane helix</keyword>
<keyword evidence="7" id="KW-0406">Ion transport</keyword>
<keyword evidence="5 10" id="KW-0812">Transmembrane</keyword>
<gene>
    <name evidence="11" type="ORF">A4D02_00445</name>
</gene>
<keyword evidence="8 10" id="KW-0472">Membrane</keyword>
<dbReference type="PANTHER" id="PTHR43298">
    <property type="entry name" value="MULTIDRUG RESISTANCE PROTEIN NORM-RELATED"/>
    <property type="match status" value="1"/>
</dbReference>
<evidence type="ECO:0000256" key="6">
    <source>
        <dbReference type="ARBA" id="ARBA00022989"/>
    </source>
</evidence>
<sequence>MSDQTPNIGTMRIRSFFSLFKLALSGQQQDYTQGSIRRAVFLLAVPMILEMCMESVFAVVDIYFVGHLGKNEAVSTVVLTESVLTIVYSLAIGLSMAATALVARRIGEKNPEAASKAGIQSMLIAFLFTAVISTTGLFFAPDVLKLMGASAETIHIGTNYTRIIYGGSIVIMLLFLINGIFRGAGDASMAMRSLWIANICNIILCPVLIYGAGPIPGFGITGAAMATTIGRGIGVLYQLYHLFSGKRVIKVRRQDFIPDWPIIKSISNIAWTGTAQFLIASASWMVLARIMAEFGDTAVAGYGVAIRLIMFFLLPAWGMSNAAATLVGQNLGAQQPLRAEQSVWRTAKYNTIFMIFVTLVFMLFAQPIVAFMNKDVTVESYAVMALRIVSLGYIFFGVGMVVTNAFNGAGDTRTPTLINIFGFWMFQVPLAFLLAMVFKLGPKGVFIAIVLAETGITIAGIILFRKGKWKKVKI</sequence>
<evidence type="ECO:0000256" key="8">
    <source>
        <dbReference type="ARBA" id="ARBA00023136"/>
    </source>
</evidence>
<feature type="transmembrane region" description="Helical" evidence="10">
    <location>
        <begin position="418"/>
        <end position="438"/>
    </location>
</feature>
<dbReference type="InterPro" id="IPR002528">
    <property type="entry name" value="MATE_fam"/>
</dbReference>
<organism evidence="11 12">
    <name type="scientific">Niastella koreensis</name>
    <dbReference type="NCBI Taxonomy" id="354356"/>
    <lineage>
        <taxon>Bacteria</taxon>
        <taxon>Pseudomonadati</taxon>
        <taxon>Bacteroidota</taxon>
        <taxon>Chitinophagia</taxon>
        <taxon>Chitinophagales</taxon>
        <taxon>Chitinophagaceae</taxon>
        <taxon>Niastella</taxon>
    </lineage>
</organism>
<feature type="transmembrane region" description="Helical" evidence="10">
    <location>
        <begin position="123"/>
        <end position="140"/>
    </location>
</feature>
<keyword evidence="4" id="KW-1003">Cell membrane</keyword>
<feature type="transmembrane region" description="Helical" evidence="10">
    <location>
        <begin position="349"/>
        <end position="372"/>
    </location>
</feature>
<feature type="transmembrane region" description="Helical" evidence="10">
    <location>
        <begin position="269"/>
        <end position="292"/>
    </location>
</feature>
<keyword evidence="2" id="KW-0813">Transport</keyword>
<feature type="transmembrane region" description="Helical" evidence="10">
    <location>
        <begin position="384"/>
        <end position="406"/>
    </location>
</feature>
<evidence type="ECO:0000256" key="1">
    <source>
        <dbReference type="ARBA" id="ARBA00004651"/>
    </source>
</evidence>
<dbReference type="InterPro" id="IPR048279">
    <property type="entry name" value="MdtK-like"/>
</dbReference>
<evidence type="ECO:0000256" key="3">
    <source>
        <dbReference type="ARBA" id="ARBA00022449"/>
    </source>
</evidence>
<accession>A0ABX3P4M1</accession>
<evidence type="ECO:0000256" key="9">
    <source>
        <dbReference type="ARBA" id="ARBA00031636"/>
    </source>
</evidence>
<evidence type="ECO:0000256" key="7">
    <source>
        <dbReference type="ARBA" id="ARBA00023065"/>
    </source>
</evidence>
<feature type="transmembrane region" description="Helical" evidence="10">
    <location>
        <begin position="304"/>
        <end position="328"/>
    </location>
</feature>
<dbReference type="InterPro" id="IPR050222">
    <property type="entry name" value="MATE_MdtK"/>
</dbReference>
<dbReference type="EMBL" id="LWBO01000001">
    <property type="protein sequence ID" value="OQP54828.1"/>
    <property type="molecule type" value="Genomic_DNA"/>
</dbReference>
<dbReference type="NCBIfam" id="TIGR00797">
    <property type="entry name" value="matE"/>
    <property type="match status" value="1"/>
</dbReference>
<reference evidence="11 12" key="1">
    <citation type="submission" date="2016-04" db="EMBL/GenBank/DDBJ databases">
        <authorList>
            <person name="Chen L."/>
            <person name="Zhuang W."/>
            <person name="Wang G."/>
        </authorList>
    </citation>
    <scope>NUCLEOTIDE SEQUENCE [LARGE SCALE GENOMIC DNA]</scope>
    <source>
        <strain evidence="12">GR20</strain>
    </source>
</reference>
<keyword evidence="3" id="KW-0050">Antiport</keyword>
<keyword evidence="12" id="KW-1185">Reference proteome</keyword>
<dbReference type="Proteomes" id="UP000192277">
    <property type="component" value="Unassembled WGS sequence"/>
</dbReference>
<proteinExistence type="predicted"/>
<dbReference type="Pfam" id="PF01554">
    <property type="entry name" value="MatE"/>
    <property type="match status" value="2"/>
</dbReference>
<comment type="subcellular location">
    <subcellularLocation>
        <location evidence="1">Cell membrane</location>
        <topology evidence="1">Multi-pass membrane protein</topology>
    </subcellularLocation>
</comment>
<feature type="transmembrane region" description="Helical" evidence="10">
    <location>
        <begin position="218"/>
        <end position="243"/>
    </location>
</feature>
<dbReference type="RefSeq" id="WP_014222369.1">
    <property type="nucleotide sequence ID" value="NZ_LWBO01000001.1"/>
</dbReference>
<evidence type="ECO:0000313" key="11">
    <source>
        <dbReference type="EMBL" id="OQP54828.1"/>
    </source>
</evidence>
<feature type="transmembrane region" description="Helical" evidence="10">
    <location>
        <begin position="193"/>
        <end position="212"/>
    </location>
</feature>
<evidence type="ECO:0000256" key="2">
    <source>
        <dbReference type="ARBA" id="ARBA00022448"/>
    </source>
</evidence>
<feature type="transmembrane region" description="Helical" evidence="10">
    <location>
        <begin position="160"/>
        <end position="181"/>
    </location>
</feature>
<evidence type="ECO:0000313" key="12">
    <source>
        <dbReference type="Proteomes" id="UP000192277"/>
    </source>
</evidence>
<evidence type="ECO:0000256" key="5">
    <source>
        <dbReference type="ARBA" id="ARBA00022692"/>
    </source>
</evidence>
<evidence type="ECO:0000256" key="10">
    <source>
        <dbReference type="SAM" id="Phobius"/>
    </source>
</evidence>
<name>A0ABX3P4M1_9BACT</name>
<feature type="transmembrane region" description="Helical" evidence="10">
    <location>
        <begin position="85"/>
        <end position="103"/>
    </location>
</feature>